<accession>D4JVA5</accession>
<dbReference type="EMBL" id="FP929044">
    <property type="protein sequence ID" value="CBK97024.1"/>
    <property type="molecule type" value="Genomic_DNA"/>
</dbReference>
<evidence type="ECO:0000313" key="3">
    <source>
        <dbReference type="Proteomes" id="UP000008803"/>
    </source>
</evidence>
<evidence type="ECO:0000313" key="2">
    <source>
        <dbReference type="EMBL" id="CBK97024.1"/>
    </source>
</evidence>
<sequence>MMNFYKICGNLSYNEVILLEFMGTLQAAKKWGIPRDTIAKYCREGKIKSAEHDKAGSPWRISIDEPRPNYRGRKQKE</sequence>
<dbReference type="Proteomes" id="UP000008803">
    <property type="component" value="Chromosome"/>
</dbReference>
<gene>
    <name evidence="2" type="ORF">EUS_19850</name>
</gene>
<evidence type="ECO:0000256" key="1">
    <source>
        <dbReference type="SAM" id="MobiDB-lite"/>
    </source>
</evidence>
<dbReference type="BioCyc" id="ESIR657319:G136K-1682-MONOMER"/>
<dbReference type="AlphaFoldDB" id="D4JVA5"/>
<organism evidence="2 3">
    <name type="scientific">[Eubacterium] siraeum 70/3</name>
    <dbReference type="NCBI Taxonomy" id="657319"/>
    <lineage>
        <taxon>Bacteria</taxon>
        <taxon>Bacillati</taxon>
        <taxon>Bacillota</taxon>
        <taxon>Clostridia</taxon>
        <taxon>Eubacteriales</taxon>
        <taxon>Oscillospiraceae</taxon>
        <taxon>Oscillospiraceae incertae sedis</taxon>
    </lineage>
</organism>
<reference evidence="2 3" key="1">
    <citation type="submission" date="2010-03" db="EMBL/GenBank/DDBJ databases">
        <title>The genome sequence of Eubacterium siraeum 70/3.</title>
        <authorList>
            <consortium name="metaHIT consortium -- http://www.metahit.eu/"/>
            <person name="Pajon A."/>
            <person name="Turner K."/>
            <person name="Parkhill J."/>
            <person name="Duncan S."/>
            <person name="Flint H."/>
        </authorList>
    </citation>
    <scope>NUCLEOTIDE SEQUENCE [LARGE SCALE GENOMIC DNA]</scope>
    <source>
        <strain evidence="2 3">70/3</strain>
    </source>
</reference>
<protein>
    <submittedName>
        <fullName evidence="2">Helix-turn-helix, Psq domain</fullName>
    </submittedName>
</protein>
<reference evidence="2 3" key="2">
    <citation type="submission" date="2010-03" db="EMBL/GenBank/DDBJ databases">
        <authorList>
            <person name="Pajon A."/>
        </authorList>
    </citation>
    <scope>NUCLEOTIDE SEQUENCE [LARGE SCALE GENOMIC DNA]</scope>
    <source>
        <strain evidence="2 3">70/3</strain>
    </source>
</reference>
<name>D4JVA5_9FIRM</name>
<dbReference type="HOGENOM" id="CLU_2632798_0_0_9"/>
<dbReference type="KEGG" id="esu:EUS_19850"/>
<proteinExistence type="predicted"/>
<feature type="region of interest" description="Disordered" evidence="1">
    <location>
        <begin position="53"/>
        <end position="77"/>
    </location>
</feature>